<protein>
    <recommendedName>
        <fullName evidence="4">Esterase</fullName>
    </recommendedName>
</protein>
<reference evidence="2 3" key="1">
    <citation type="submission" date="2020-01" db="EMBL/GenBank/DDBJ databases">
        <title>Genome analysis.</title>
        <authorList>
            <person name="Wu S."/>
            <person name="Wang G."/>
        </authorList>
    </citation>
    <scope>NUCLEOTIDE SEQUENCE [LARGE SCALE GENOMIC DNA]</scope>
    <source>
        <strain evidence="2 3">SYL130</strain>
    </source>
</reference>
<feature type="signal peptide" evidence="1">
    <location>
        <begin position="1"/>
        <end position="19"/>
    </location>
</feature>
<dbReference type="InterPro" id="IPR029058">
    <property type="entry name" value="AB_hydrolase_fold"/>
</dbReference>
<dbReference type="Gene3D" id="3.40.50.1820">
    <property type="entry name" value="alpha/beta hydrolase"/>
    <property type="match status" value="1"/>
</dbReference>
<evidence type="ECO:0000313" key="2">
    <source>
        <dbReference type="EMBL" id="NCI50352.1"/>
    </source>
</evidence>
<name>A0ABW9ZXB9_9BACT</name>
<dbReference type="PANTHER" id="PTHR48098">
    <property type="entry name" value="ENTEROCHELIN ESTERASE-RELATED"/>
    <property type="match status" value="1"/>
</dbReference>
<comment type="caution">
    <text evidence="2">The sequence shown here is derived from an EMBL/GenBank/DDBJ whole genome shotgun (WGS) entry which is preliminary data.</text>
</comment>
<proteinExistence type="predicted"/>
<dbReference type="EMBL" id="JAACJS010000012">
    <property type="protein sequence ID" value="NCI50352.1"/>
    <property type="molecule type" value="Genomic_DNA"/>
</dbReference>
<dbReference type="PANTHER" id="PTHR48098:SF3">
    <property type="entry name" value="IRON(III) ENTEROBACTIN ESTERASE"/>
    <property type="match status" value="1"/>
</dbReference>
<gene>
    <name evidence="2" type="ORF">GWC95_10495</name>
</gene>
<dbReference type="SUPFAM" id="SSF53474">
    <property type="entry name" value="alpha/beta-Hydrolases"/>
    <property type="match status" value="1"/>
</dbReference>
<accession>A0ABW9ZXB9</accession>
<dbReference type="Proteomes" id="UP000753802">
    <property type="component" value="Unassembled WGS sequence"/>
</dbReference>
<dbReference type="InterPro" id="IPR000801">
    <property type="entry name" value="Esterase-like"/>
</dbReference>
<sequence>MRIKLVTVFSLLLATAVHAQVKVYVHLDTSIHTSFTGRLILLTQNDTTKEIGQDLSPQASFAMNVVDWKPGEVKVFDDNAEASGARLSQLKPGYYKLASTIHIKGENRTNTSNPGNAYTRGNFIFYIPDNHSAEKHLYINTVFRERAFRETATLKLLNLKSGLLSAFHHKDVFVKAAVVLPDSVSTGEKYPVVFIIPGWGGTHYDAQGAQPRQRYGMGQGKKKIYVYLNPETQTRWGLHAFVDSDVNGPWGRALVKEVIPYLQEHYPAAQTAENYFLVGQSSGGYGAAWLQLNYPNAFNGCWAVSPDPVDFSNFTGIDLYKERNVYTDEAGKERGMFLEKGVAATTLSNMVTADDFTGDGGQYQSFEAEFGKPDRNGRPQQLYDRRTGAIDREVVKAWSRYDLGRYIQQHWNNDLPGKVHIYAGAEDNFHLDKSVSALAAKAKTAKADLVAEIIPGANHWTIWSPAFTKRVQAEIDARIR</sequence>
<evidence type="ECO:0000313" key="3">
    <source>
        <dbReference type="Proteomes" id="UP000753802"/>
    </source>
</evidence>
<dbReference type="RefSeq" id="WP_161818654.1">
    <property type="nucleotide sequence ID" value="NZ_JAACJS010000012.1"/>
</dbReference>
<dbReference type="InterPro" id="IPR050583">
    <property type="entry name" value="Mycobacterial_A85_antigen"/>
</dbReference>
<keyword evidence="3" id="KW-1185">Reference proteome</keyword>
<organism evidence="2 3">
    <name type="scientific">Sediminibacterium roseum</name>
    <dbReference type="NCBI Taxonomy" id="1978412"/>
    <lineage>
        <taxon>Bacteria</taxon>
        <taxon>Pseudomonadati</taxon>
        <taxon>Bacteroidota</taxon>
        <taxon>Chitinophagia</taxon>
        <taxon>Chitinophagales</taxon>
        <taxon>Chitinophagaceae</taxon>
        <taxon>Sediminibacterium</taxon>
    </lineage>
</organism>
<feature type="chain" id="PRO_5045460468" description="Esterase" evidence="1">
    <location>
        <begin position="20"/>
        <end position="480"/>
    </location>
</feature>
<evidence type="ECO:0008006" key="4">
    <source>
        <dbReference type="Google" id="ProtNLM"/>
    </source>
</evidence>
<keyword evidence="1" id="KW-0732">Signal</keyword>
<evidence type="ECO:0000256" key="1">
    <source>
        <dbReference type="SAM" id="SignalP"/>
    </source>
</evidence>
<dbReference type="Pfam" id="PF00756">
    <property type="entry name" value="Esterase"/>
    <property type="match status" value="1"/>
</dbReference>